<proteinExistence type="predicted"/>
<gene>
    <name evidence="1" type="ORF">ACFOLC_00565</name>
</gene>
<dbReference type="Proteomes" id="UP001595740">
    <property type="component" value="Unassembled WGS sequence"/>
</dbReference>
<protein>
    <submittedName>
        <fullName evidence="1">Uncharacterized protein</fullName>
    </submittedName>
</protein>
<reference evidence="2" key="1">
    <citation type="journal article" date="2019" name="Int. J. Syst. Evol. Microbiol.">
        <title>The Global Catalogue of Microorganisms (GCM) 10K type strain sequencing project: providing services to taxonomists for standard genome sequencing and annotation.</title>
        <authorList>
            <consortium name="The Broad Institute Genomics Platform"/>
            <consortium name="The Broad Institute Genome Sequencing Center for Infectious Disease"/>
            <person name="Wu L."/>
            <person name="Ma J."/>
        </authorList>
    </citation>
    <scope>NUCLEOTIDE SEQUENCE [LARGE SCALE GENOMIC DNA]</scope>
    <source>
        <strain evidence="2">KCTC 42875</strain>
    </source>
</reference>
<evidence type="ECO:0000313" key="1">
    <source>
        <dbReference type="EMBL" id="MFC3549503.1"/>
    </source>
</evidence>
<evidence type="ECO:0000313" key="2">
    <source>
        <dbReference type="Proteomes" id="UP001595740"/>
    </source>
</evidence>
<accession>A0ABV7RKX2</accession>
<name>A0ABV7RKX2_9GAMM</name>
<comment type="caution">
    <text evidence="1">The sequence shown here is derived from an EMBL/GenBank/DDBJ whole genome shotgun (WGS) entry which is preliminary data.</text>
</comment>
<organism evidence="1 2">
    <name type="scientific">Lysobacter cavernae</name>
    <dbReference type="NCBI Taxonomy" id="1685901"/>
    <lineage>
        <taxon>Bacteria</taxon>
        <taxon>Pseudomonadati</taxon>
        <taxon>Pseudomonadota</taxon>
        <taxon>Gammaproteobacteria</taxon>
        <taxon>Lysobacterales</taxon>
        <taxon>Lysobacteraceae</taxon>
        <taxon>Lysobacter</taxon>
    </lineage>
</organism>
<dbReference type="EMBL" id="JBHRXK010000001">
    <property type="protein sequence ID" value="MFC3549503.1"/>
    <property type="molecule type" value="Genomic_DNA"/>
</dbReference>
<keyword evidence="2" id="KW-1185">Reference proteome</keyword>
<dbReference type="RefSeq" id="WP_386756743.1">
    <property type="nucleotide sequence ID" value="NZ_JBHRXK010000001.1"/>
</dbReference>
<sequence length="90" mass="10225">MSEIYTNEQVLNFEVACELCNTRIAQCSARIGEEEAKAVPDVALIEQVRQDLFAISLERNAVRLTDDAAVAAWIEHSQVELERQKARYWG</sequence>